<dbReference type="InterPro" id="IPR036388">
    <property type="entry name" value="WH-like_DNA-bd_sf"/>
</dbReference>
<gene>
    <name evidence="2" type="ORF">T23_16860</name>
</gene>
<dbReference type="SUPFAM" id="SSF140931">
    <property type="entry name" value="Fic-like"/>
    <property type="match status" value="1"/>
</dbReference>
<feature type="domain" description="Fido" evidence="1">
    <location>
        <begin position="106"/>
        <end position="255"/>
    </location>
</feature>
<dbReference type="PROSITE" id="PS51459">
    <property type="entry name" value="FIDO"/>
    <property type="match status" value="1"/>
</dbReference>
<dbReference type="InterPro" id="IPR026287">
    <property type="entry name" value="SoFic-like"/>
</dbReference>
<evidence type="ECO:0000313" key="3">
    <source>
        <dbReference type="Proteomes" id="UP001432099"/>
    </source>
</evidence>
<dbReference type="SUPFAM" id="SSF46785">
    <property type="entry name" value="Winged helix' DNA-binding domain"/>
    <property type="match status" value="1"/>
</dbReference>
<sequence length="359" mass="41446">MNPYNVPALPLKYKVDQELLFLLNEASEKYGEYKALLNTLDFEAELFLNSILISESYKSTQIEGTQISYEDIFSLELMGESDDSIEIKNLKQAVEYAYQAVSKKGISLNLVNEMHRIILNSGRGSKKSPGIIRDRQNWIGPRNAGIDQATFIPPKPEDVIESLMNLYEYMNDAFLDPILINVAISHAQFETIHPYQDGNGRLGRALIPIQMAYLKGDRPMLYLSEIIEVNKLGYQRALMQTRQGNIEAFIKFFLQCVIDQCGNYIRKLEIIKKIYREDMEAIKVIGGSTIYRIVPLMMKEVVFTKKYIEEQTGVSKNTLTKNINRLIELGILEDISKGRYKEYRYKRIYEVFIGNSLYY</sequence>
<protein>
    <recommendedName>
        <fullName evidence="1">Fido domain-containing protein</fullName>
    </recommendedName>
</protein>
<dbReference type="RefSeq" id="WP_161832817.1">
    <property type="nucleotide sequence ID" value="NZ_AP028127.1"/>
</dbReference>
<dbReference type="Proteomes" id="UP001432099">
    <property type="component" value="Chromosome"/>
</dbReference>
<dbReference type="EMBL" id="AP028127">
    <property type="protein sequence ID" value="BEH91584.1"/>
    <property type="molecule type" value="Genomic_DNA"/>
</dbReference>
<name>A0ABM8IK09_9FIRM</name>
<dbReference type="InterPro" id="IPR040198">
    <property type="entry name" value="Fido_containing"/>
</dbReference>
<accession>A0ABM8IK09</accession>
<dbReference type="InterPro" id="IPR036597">
    <property type="entry name" value="Fido-like_dom_sf"/>
</dbReference>
<dbReference type="InterPro" id="IPR003812">
    <property type="entry name" value="Fido"/>
</dbReference>
<dbReference type="InterPro" id="IPR025758">
    <property type="entry name" value="Fic/DOC_N"/>
</dbReference>
<dbReference type="Pfam" id="PF13784">
    <property type="entry name" value="Fic_N"/>
    <property type="match status" value="1"/>
</dbReference>
<dbReference type="PIRSF" id="PIRSF038925">
    <property type="entry name" value="AMP-prot_trans"/>
    <property type="match status" value="1"/>
</dbReference>
<dbReference type="InterPro" id="IPR036390">
    <property type="entry name" value="WH_DNA-bd_sf"/>
</dbReference>
<dbReference type="PANTHER" id="PTHR13504">
    <property type="entry name" value="FIDO DOMAIN-CONTAINING PROTEIN DDB_G0283145"/>
    <property type="match status" value="1"/>
</dbReference>
<keyword evidence="3" id="KW-1185">Reference proteome</keyword>
<proteinExistence type="predicted"/>
<dbReference type="Pfam" id="PF02661">
    <property type="entry name" value="Fic"/>
    <property type="match status" value="1"/>
</dbReference>
<evidence type="ECO:0000313" key="2">
    <source>
        <dbReference type="EMBL" id="BEH91584.1"/>
    </source>
</evidence>
<dbReference type="Gene3D" id="1.10.3290.10">
    <property type="entry name" value="Fido-like domain"/>
    <property type="match status" value="1"/>
</dbReference>
<reference evidence="2" key="1">
    <citation type="journal article" date="2024" name="Int. J. Syst. Evol. Microbiol.">
        <title>Turicibacter faecis sp. nov., isolated from faeces of heart failure mouse model.</title>
        <authorList>
            <person name="Imamura Y."/>
            <person name="Motooka D."/>
            <person name="Nakajima Y."/>
            <person name="Ito S."/>
            <person name="Kitakaze M."/>
            <person name="Iida T."/>
            <person name="Nakamura S."/>
        </authorList>
    </citation>
    <scope>NUCLEOTIDE SEQUENCE</scope>
    <source>
        <strain evidence="2">TC023</strain>
    </source>
</reference>
<dbReference type="PANTHER" id="PTHR13504:SF38">
    <property type="entry name" value="FIDO DOMAIN-CONTAINING PROTEIN"/>
    <property type="match status" value="1"/>
</dbReference>
<organism evidence="2 3">
    <name type="scientific">Turicibacter faecis</name>
    <dbReference type="NCBI Taxonomy" id="2963365"/>
    <lineage>
        <taxon>Bacteria</taxon>
        <taxon>Bacillati</taxon>
        <taxon>Bacillota</taxon>
        <taxon>Erysipelotrichia</taxon>
        <taxon>Erysipelotrichales</taxon>
        <taxon>Turicibacteraceae</taxon>
        <taxon>Turicibacter</taxon>
    </lineage>
</organism>
<dbReference type="Gene3D" id="1.10.10.10">
    <property type="entry name" value="Winged helix-like DNA-binding domain superfamily/Winged helix DNA-binding domain"/>
    <property type="match status" value="1"/>
</dbReference>
<evidence type="ECO:0000259" key="1">
    <source>
        <dbReference type="PROSITE" id="PS51459"/>
    </source>
</evidence>